<protein>
    <submittedName>
        <fullName evidence="1">Uncharacterized protein</fullName>
    </submittedName>
</protein>
<dbReference type="Gramene" id="TraesARI4A03G02153130.1">
    <property type="protein sequence ID" value="TraesARI4A03G02153130.1"/>
    <property type="gene ID" value="TraesARI4A03G02153130"/>
</dbReference>
<dbReference type="Proteomes" id="UP000019116">
    <property type="component" value="Chromosome 4A"/>
</dbReference>
<dbReference type="Gramene" id="TraesCS4A03G0563200.1">
    <property type="protein sequence ID" value="TraesCS4A03G0563200.1.CDS"/>
    <property type="gene ID" value="TraesCS4A03G0563200"/>
</dbReference>
<evidence type="ECO:0000313" key="1">
    <source>
        <dbReference type="EnsemblPlants" id="TraesCS4A02G212400.1"/>
    </source>
</evidence>
<dbReference type="Gramene" id="TraesCS4A02G212400.1">
    <property type="protein sequence ID" value="TraesCS4A02G212400.1"/>
    <property type="gene ID" value="TraesCS4A02G212400"/>
</dbReference>
<reference evidence="1" key="2">
    <citation type="submission" date="2018-10" db="UniProtKB">
        <authorList>
            <consortium name="EnsemblPlants"/>
        </authorList>
    </citation>
    <scope>IDENTIFICATION</scope>
</reference>
<proteinExistence type="predicted"/>
<dbReference type="STRING" id="4565.A0A3B6HWG2"/>
<dbReference type="Gramene" id="TraesKAR4A01G0310060.1">
    <property type="protein sequence ID" value="cds.TraesKAR4A01G0310060.1"/>
    <property type="gene ID" value="TraesKAR4A01G0310060"/>
</dbReference>
<organism evidence="1">
    <name type="scientific">Triticum aestivum</name>
    <name type="common">Wheat</name>
    <dbReference type="NCBI Taxonomy" id="4565"/>
    <lineage>
        <taxon>Eukaryota</taxon>
        <taxon>Viridiplantae</taxon>
        <taxon>Streptophyta</taxon>
        <taxon>Embryophyta</taxon>
        <taxon>Tracheophyta</taxon>
        <taxon>Spermatophyta</taxon>
        <taxon>Magnoliopsida</taxon>
        <taxon>Liliopsida</taxon>
        <taxon>Poales</taxon>
        <taxon>Poaceae</taxon>
        <taxon>BOP clade</taxon>
        <taxon>Pooideae</taxon>
        <taxon>Triticodae</taxon>
        <taxon>Triticeae</taxon>
        <taxon>Triticinae</taxon>
        <taxon>Triticum</taxon>
    </lineage>
</organism>
<dbReference type="EnsemblPlants" id="TraesCS4A02G212400.1">
    <property type="protein sequence ID" value="TraesCS4A02G212400.1"/>
    <property type="gene ID" value="TraesCS4A02G212400"/>
</dbReference>
<dbReference type="Gramene" id="TraesCLE_scaffold_033820_01G000100.1">
    <property type="protein sequence ID" value="TraesCLE_scaffold_033820_01G000100.1"/>
    <property type="gene ID" value="TraesCLE_scaffold_033820_01G000100"/>
</dbReference>
<name>A0A3B6HWG2_WHEAT</name>
<dbReference type="Gramene" id="TraesCAD_scaffold_101774_01G000100.1">
    <property type="protein sequence ID" value="TraesCAD_scaffold_101774_01G000100.1"/>
    <property type="gene ID" value="TraesCAD_scaffold_101774_01G000100"/>
</dbReference>
<dbReference type="Gramene" id="TraesLAC4A03G02069590.1">
    <property type="protein sequence ID" value="TraesLAC4A03G02069590.1"/>
    <property type="gene ID" value="TraesLAC4A03G02069590"/>
</dbReference>
<accession>A0A3B6HWG2</accession>
<dbReference type="AlphaFoldDB" id="A0A3B6HWG2"/>
<dbReference type="InterPro" id="IPR036052">
    <property type="entry name" value="TrpB-like_PALP_sf"/>
</dbReference>
<dbReference type="SMR" id="A0A3B6HWG2"/>
<dbReference type="Gramene" id="TraesRN4A0100575300.1">
    <property type="protein sequence ID" value="TraesRN4A0100575300.1"/>
    <property type="gene ID" value="TraesRN4A0100575300"/>
</dbReference>
<sequence length="163" mass="17973">MASSVGPAAVRQRRFCSASATKQLWWSSSWPSSHGYGGRAAFMAIEPRLWWSRCVHGYRATAMVVALRSWPCLVRVWSPCIMMKQLLIGNQPLVYRNKVTAACMGRVAAKLESMEPCSSLKDRRRGSSSQARCTVVGRLGLQPHRLLLAPFCHVATAVLLGIG</sequence>
<dbReference type="Gramene" id="TraesWEE_scaffold_112264_01G000200.1">
    <property type="protein sequence ID" value="TraesWEE_scaffold_112264_01G000200.1"/>
    <property type="gene ID" value="TraesWEE_scaffold_112264_01G000200"/>
</dbReference>
<keyword evidence="2" id="KW-1185">Reference proteome</keyword>
<evidence type="ECO:0000313" key="2">
    <source>
        <dbReference type="Proteomes" id="UP000019116"/>
    </source>
</evidence>
<dbReference type="Gene3D" id="3.40.50.1100">
    <property type="match status" value="1"/>
</dbReference>
<dbReference type="OrthoDB" id="998586at2759"/>
<dbReference type="Gramene" id="TraesROB_scaffold_112456_01G000100.1">
    <property type="protein sequence ID" value="TraesROB_scaffold_112456_01G000100.1"/>
    <property type="gene ID" value="TraesROB_scaffold_112456_01G000100"/>
</dbReference>
<reference evidence="1" key="1">
    <citation type="submission" date="2018-08" db="EMBL/GenBank/DDBJ databases">
        <authorList>
            <person name="Rossello M."/>
        </authorList>
    </citation>
    <scope>NUCLEOTIDE SEQUENCE [LARGE SCALE GENOMIC DNA]</scope>
    <source>
        <strain evidence="1">cv. Chinese Spring</strain>
    </source>
</reference>